<proteinExistence type="predicted"/>
<dbReference type="Proteomes" id="UP000679690">
    <property type="component" value="Unassembled WGS sequence"/>
</dbReference>
<name>A0ABS3UHC8_9ACTN</name>
<evidence type="ECO:0000313" key="2">
    <source>
        <dbReference type="EMBL" id="MBO3738172.1"/>
    </source>
</evidence>
<keyword evidence="3" id="KW-1185">Reference proteome</keyword>
<evidence type="ECO:0000256" key="1">
    <source>
        <dbReference type="SAM" id="Phobius"/>
    </source>
</evidence>
<comment type="caution">
    <text evidence="2">The sequence shown here is derived from an EMBL/GenBank/DDBJ whole genome shotgun (WGS) entry which is preliminary data.</text>
</comment>
<organism evidence="2 3">
    <name type="scientific">Actinoplanes flavus</name>
    <dbReference type="NCBI Taxonomy" id="2820290"/>
    <lineage>
        <taxon>Bacteria</taxon>
        <taxon>Bacillati</taxon>
        <taxon>Actinomycetota</taxon>
        <taxon>Actinomycetes</taxon>
        <taxon>Micromonosporales</taxon>
        <taxon>Micromonosporaceae</taxon>
        <taxon>Actinoplanes</taxon>
    </lineage>
</organism>
<sequence length="191" mass="20610">MSDGGLDELFGAADGRVAEERETVVKRRSPIVTLIGNAAVIGLATVVVTAGLRALGLTISLLLLIALLTGLRLLIHAVAVVAPPPGPRLRSGIGAETPPAVDALRATVRRWERNLDQAHSDPDRHARNVLPVLAELADERLRLRHGITRASDPRRARELLGDDLWATLSGPGRRALKARDVETYLDAMERL</sequence>
<feature type="transmembrane region" description="Helical" evidence="1">
    <location>
        <begin position="31"/>
        <end position="52"/>
    </location>
</feature>
<keyword evidence="1" id="KW-0472">Membrane</keyword>
<keyword evidence="1" id="KW-0812">Transmembrane</keyword>
<keyword evidence="1" id="KW-1133">Transmembrane helix</keyword>
<gene>
    <name evidence="2" type="ORF">J5X75_11625</name>
</gene>
<feature type="transmembrane region" description="Helical" evidence="1">
    <location>
        <begin position="58"/>
        <end position="82"/>
    </location>
</feature>
<protein>
    <submittedName>
        <fullName evidence="2">Uncharacterized protein</fullName>
    </submittedName>
</protein>
<reference evidence="2 3" key="1">
    <citation type="submission" date="2021-03" db="EMBL/GenBank/DDBJ databases">
        <title>Actinoplanes flavus sp. nov., a novel actinomycete isolated from Coconut Palm rhizosphere soil.</title>
        <authorList>
            <person name="Luo X."/>
        </authorList>
    </citation>
    <scope>NUCLEOTIDE SEQUENCE [LARGE SCALE GENOMIC DNA]</scope>
    <source>
        <strain evidence="2 3">NEAU-H7</strain>
    </source>
</reference>
<dbReference type="RefSeq" id="WP_208467356.1">
    <property type="nucleotide sequence ID" value="NZ_JAGFNS010000006.1"/>
</dbReference>
<evidence type="ECO:0000313" key="3">
    <source>
        <dbReference type="Proteomes" id="UP000679690"/>
    </source>
</evidence>
<dbReference type="EMBL" id="JAGFNS010000006">
    <property type="protein sequence ID" value="MBO3738172.1"/>
    <property type="molecule type" value="Genomic_DNA"/>
</dbReference>
<accession>A0ABS3UHC8</accession>